<comment type="caution">
    <text evidence="1">The sequence shown here is derived from an EMBL/GenBank/DDBJ whole genome shotgun (WGS) entry which is preliminary data.</text>
</comment>
<sequence length="78" mass="8571">MTLSVHLVLALASPLRQKSSNFLIISIIWSAYFLAVWTAIFAFGLISNAGCSKSPSYVEVSEDLLALWASFLLIHLLT</sequence>
<dbReference type="Proteomes" id="UP001057402">
    <property type="component" value="Chromosome 5"/>
</dbReference>
<organism evidence="1 2">
    <name type="scientific">Melastoma candidum</name>
    <dbReference type="NCBI Taxonomy" id="119954"/>
    <lineage>
        <taxon>Eukaryota</taxon>
        <taxon>Viridiplantae</taxon>
        <taxon>Streptophyta</taxon>
        <taxon>Embryophyta</taxon>
        <taxon>Tracheophyta</taxon>
        <taxon>Spermatophyta</taxon>
        <taxon>Magnoliopsida</taxon>
        <taxon>eudicotyledons</taxon>
        <taxon>Gunneridae</taxon>
        <taxon>Pentapetalae</taxon>
        <taxon>rosids</taxon>
        <taxon>malvids</taxon>
        <taxon>Myrtales</taxon>
        <taxon>Melastomataceae</taxon>
        <taxon>Melastomatoideae</taxon>
        <taxon>Melastomateae</taxon>
        <taxon>Melastoma</taxon>
    </lineage>
</organism>
<keyword evidence="2" id="KW-1185">Reference proteome</keyword>
<evidence type="ECO:0000313" key="1">
    <source>
        <dbReference type="EMBL" id="KAI4371052.1"/>
    </source>
</evidence>
<name>A0ACB9QW35_9MYRT</name>
<protein>
    <submittedName>
        <fullName evidence="1">Uncharacterized protein</fullName>
    </submittedName>
</protein>
<dbReference type="EMBL" id="CM042884">
    <property type="protein sequence ID" value="KAI4371052.1"/>
    <property type="molecule type" value="Genomic_DNA"/>
</dbReference>
<accession>A0ACB9QW35</accession>
<evidence type="ECO:0000313" key="2">
    <source>
        <dbReference type="Proteomes" id="UP001057402"/>
    </source>
</evidence>
<reference evidence="2" key="1">
    <citation type="journal article" date="2023" name="Front. Plant Sci.">
        <title>Chromosomal-level genome assembly of Melastoma candidum provides insights into trichome evolution.</title>
        <authorList>
            <person name="Zhong Y."/>
            <person name="Wu W."/>
            <person name="Sun C."/>
            <person name="Zou P."/>
            <person name="Liu Y."/>
            <person name="Dai S."/>
            <person name="Zhou R."/>
        </authorList>
    </citation>
    <scope>NUCLEOTIDE SEQUENCE [LARGE SCALE GENOMIC DNA]</scope>
</reference>
<gene>
    <name evidence="1" type="ORF">MLD38_019328</name>
</gene>
<proteinExistence type="predicted"/>